<reference evidence="8" key="1">
    <citation type="submission" date="2023-07" db="EMBL/GenBank/DDBJ databases">
        <title>30 novel species of actinomycetes from the DSMZ collection.</title>
        <authorList>
            <person name="Nouioui I."/>
        </authorList>
    </citation>
    <scope>NUCLEOTIDE SEQUENCE [LARGE SCALE GENOMIC DNA]</scope>
    <source>
        <strain evidence="8">DSM 41982</strain>
    </source>
</reference>
<evidence type="ECO:0000256" key="2">
    <source>
        <dbReference type="ARBA" id="ARBA00022475"/>
    </source>
</evidence>
<evidence type="ECO:0000256" key="6">
    <source>
        <dbReference type="SAM" id="Phobius"/>
    </source>
</evidence>
<feature type="transmembrane region" description="Helical" evidence="6">
    <location>
        <begin position="87"/>
        <end position="103"/>
    </location>
</feature>
<dbReference type="EMBL" id="JAVRER010000017">
    <property type="protein sequence ID" value="MDT0416494.1"/>
    <property type="molecule type" value="Genomic_DNA"/>
</dbReference>
<evidence type="ECO:0000256" key="3">
    <source>
        <dbReference type="ARBA" id="ARBA00022692"/>
    </source>
</evidence>
<evidence type="ECO:0000256" key="4">
    <source>
        <dbReference type="ARBA" id="ARBA00022989"/>
    </source>
</evidence>
<dbReference type="Proteomes" id="UP001183607">
    <property type="component" value="Unassembled WGS sequence"/>
</dbReference>
<protein>
    <submittedName>
        <fullName evidence="7">Aromatic acid exporter family protein</fullName>
    </submittedName>
</protein>
<feature type="transmembrane region" description="Helical" evidence="6">
    <location>
        <begin position="132"/>
        <end position="149"/>
    </location>
</feature>
<gene>
    <name evidence="7" type="ORF">RM574_13455</name>
</gene>
<accession>A0ABD5E4Y2</accession>
<evidence type="ECO:0000313" key="8">
    <source>
        <dbReference type="Proteomes" id="UP001183607"/>
    </source>
</evidence>
<dbReference type="GO" id="GO:0005886">
    <property type="term" value="C:plasma membrane"/>
    <property type="evidence" value="ECO:0007669"/>
    <property type="project" value="UniProtKB-SubCell"/>
</dbReference>
<name>A0ABD5E4Y2_9ACTN</name>
<feature type="transmembrane region" description="Helical" evidence="6">
    <location>
        <begin position="161"/>
        <end position="180"/>
    </location>
</feature>
<dbReference type="AlphaFoldDB" id="A0ABD5E4Y2"/>
<dbReference type="RefSeq" id="WP_093853613.1">
    <property type="nucleotide sequence ID" value="NZ_JAVRER010000017.1"/>
</dbReference>
<evidence type="ECO:0000256" key="5">
    <source>
        <dbReference type="ARBA" id="ARBA00023136"/>
    </source>
</evidence>
<keyword evidence="2" id="KW-1003">Cell membrane</keyword>
<comment type="caution">
    <text evidence="7">The sequence shown here is derived from an EMBL/GenBank/DDBJ whole genome shotgun (WGS) entry which is preliminary data.</text>
</comment>
<comment type="subcellular location">
    <subcellularLocation>
        <location evidence="1">Cell membrane</location>
        <topology evidence="1">Multi-pass membrane protein</topology>
    </subcellularLocation>
</comment>
<organism evidence="7 8">
    <name type="scientific">Streptomyces evansiae</name>
    <dbReference type="NCBI Taxonomy" id="3075535"/>
    <lineage>
        <taxon>Bacteria</taxon>
        <taxon>Bacillati</taxon>
        <taxon>Actinomycetota</taxon>
        <taxon>Actinomycetes</taxon>
        <taxon>Kitasatosporales</taxon>
        <taxon>Streptomycetaceae</taxon>
        <taxon>Streptomyces</taxon>
    </lineage>
</organism>
<sequence>MGPRDTGRWARKETAAVVATVRTVFRQPGPERDSVVQSLKAAGAAIAAWALAGWWLKAPMALLAPWTALALVDATVYRSLRAGLQQLAVILIGTLSAAAALSLTRGDTLGAMALALPPLVLVGTYRRLGAQGIYGATTALFVITATSVSPTEIGHRFLETGIGAVIGIAVNAFVLPPVHLRNAGDRLLRLPRDTGRLLRDIAGGLRGEWSAEQALDWHDGARHVEESLRQVREARLSGEESSRLNPGLRLRRARAPQPPLALDARWTAVTDHLRAVTRTLATLAQGDNPLRSPGSGFFTDWARLAETLAVLCEREYEALARREPSAPYRLESRAVPEEVREAYEVLDTSFHALSGTGAVPAGELLAETRQLLRALVSEVPSEVPGEVGS</sequence>
<dbReference type="InterPro" id="IPR010343">
    <property type="entry name" value="ArAE_1"/>
</dbReference>
<keyword evidence="5 6" id="KW-0472">Membrane</keyword>
<dbReference type="Pfam" id="PF06081">
    <property type="entry name" value="ArAE_1"/>
    <property type="match status" value="1"/>
</dbReference>
<keyword evidence="3 6" id="KW-0812">Transmembrane</keyword>
<evidence type="ECO:0000256" key="1">
    <source>
        <dbReference type="ARBA" id="ARBA00004651"/>
    </source>
</evidence>
<evidence type="ECO:0000313" key="7">
    <source>
        <dbReference type="EMBL" id="MDT0416494.1"/>
    </source>
</evidence>
<keyword evidence="4 6" id="KW-1133">Transmembrane helix</keyword>
<proteinExistence type="predicted"/>